<accession>A0ABN2KKC4</accession>
<evidence type="ECO:0000256" key="1">
    <source>
        <dbReference type="SAM" id="Phobius"/>
    </source>
</evidence>
<keyword evidence="3" id="KW-1185">Reference proteome</keyword>
<dbReference type="InterPro" id="IPR012340">
    <property type="entry name" value="NA-bd_OB-fold"/>
</dbReference>
<protein>
    <recommendedName>
        <fullName evidence="4">NfeD-like C-terminal domain-containing protein</fullName>
    </recommendedName>
</protein>
<gene>
    <name evidence="2" type="ORF">GCM10009681_32100</name>
</gene>
<dbReference type="Gene3D" id="2.40.50.140">
    <property type="entry name" value="Nucleic acid-binding proteins"/>
    <property type="match status" value="1"/>
</dbReference>
<keyword evidence="1" id="KW-0812">Transmembrane</keyword>
<sequence>MDGITTTFLVIGGLGVVVLAVSLFLGDVLHLGHPDLDGPFSLPAVAGFVGAFGFAGAIAADLVGGSVGTLGGVLAAVVAGGVAAVPTAWLAIKLARAASRMRTDATPTRGDLVGHIGVVVTPITPGGYGEVRIHLGGQPVKLNARADRPVALGAQVFVVEAISDTSVVVEETTALPAS</sequence>
<name>A0ABN2KKC4_9ACTN</name>
<feature type="transmembrane region" description="Helical" evidence="1">
    <location>
        <begin position="40"/>
        <end position="60"/>
    </location>
</feature>
<dbReference type="Proteomes" id="UP001500655">
    <property type="component" value="Unassembled WGS sequence"/>
</dbReference>
<feature type="transmembrane region" description="Helical" evidence="1">
    <location>
        <begin position="6"/>
        <end position="28"/>
    </location>
</feature>
<feature type="transmembrane region" description="Helical" evidence="1">
    <location>
        <begin position="72"/>
        <end position="92"/>
    </location>
</feature>
<reference evidence="2 3" key="1">
    <citation type="journal article" date="2019" name="Int. J. Syst. Evol. Microbiol.">
        <title>The Global Catalogue of Microorganisms (GCM) 10K type strain sequencing project: providing services to taxonomists for standard genome sequencing and annotation.</title>
        <authorList>
            <consortium name="The Broad Institute Genomics Platform"/>
            <consortium name="The Broad Institute Genome Sequencing Center for Infectious Disease"/>
            <person name="Wu L."/>
            <person name="Ma J."/>
        </authorList>
    </citation>
    <scope>NUCLEOTIDE SEQUENCE [LARGE SCALE GENOMIC DNA]</scope>
    <source>
        <strain evidence="2 3">JCM 13249</strain>
    </source>
</reference>
<keyword evidence="1" id="KW-0472">Membrane</keyword>
<dbReference type="RefSeq" id="WP_344082303.1">
    <property type="nucleotide sequence ID" value="NZ_BAAALS010000014.1"/>
</dbReference>
<evidence type="ECO:0000313" key="2">
    <source>
        <dbReference type="EMBL" id="GAA1758457.1"/>
    </source>
</evidence>
<dbReference type="EMBL" id="BAAALS010000014">
    <property type="protein sequence ID" value="GAA1758457.1"/>
    <property type="molecule type" value="Genomic_DNA"/>
</dbReference>
<proteinExistence type="predicted"/>
<evidence type="ECO:0008006" key="4">
    <source>
        <dbReference type="Google" id="ProtNLM"/>
    </source>
</evidence>
<organism evidence="2 3">
    <name type="scientific">Luedemannella helvata</name>
    <dbReference type="NCBI Taxonomy" id="349315"/>
    <lineage>
        <taxon>Bacteria</taxon>
        <taxon>Bacillati</taxon>
        <taxon>Actinomycetota</taxon>
        <taxon>Actinomycetes</taxon>
        <taxon>Micromonosporales</taxon>
        <taxon>Micromonosporaceae</taxon>
        <taxon>Luedemannella</taxon>
    </lineage>
</organism>
<keyword evidence="1" id="KW-1133">Transmembrane helix</keyword>
<evidence type="ECO:0000313" key="3">
    <source>
        <dbReference type="Proteomes" id="UP001500655"/>
    </source>
</evidence>
<comment type="caution">
    <text evidence="2">The sequence shown here is derived from an EMBL/GenBank/DDBJ whole genome shotgun (WGS) entry which is preliminary data.</text>
</comment>